<keyword evidence="3" id="KW-1185">Reference proteome</keyword>
<dbReference type="AlphaFoldDB" id="A0A2S0US94"/>
<keyword evidence="2" id="KW-0614">Plasmid</keyword>
<sequence length="298" mass="32603">MLRHALVQRPDFQIDPDKVAPVSGAALRYFQCGTGEPVLMIHGTSLSDSLAIPLRLYPPLYDGFEVISYYRAGYNGSTFEGSGVSIEDGARHAVELLDHLKIEKAHLMAFSFGGVIGFEALLKYPDRFASAVLLEPYLPRESEAAIKANTDAYMAAIQLYQAGDKLGAGLRYMELVCGPDFLSAVQMTGPLDVWARAEASMTTTFEVDFSAIAGWDFRPSQADSYAPHKTPVPVLACMGLQSEAAMPGFRETQDFLMRWLPNVERAGIPFATHGMQSMNPIAVGEAAVDFFTRHPIRG</sequence>
<protein>
    <submittedName>
        <fullName evidence="2">Alpha/beta hydrolase</fullName>
    </submittedName>
</protein>
<dbReference type="RefSeq" id="WP_108437486.1">
    <property type="nucleotide sequence ID" value="NZ_CP028919.1"/>
</dbReference>
<feature type="domain" description="AB hydrolase-1" evidence="1">
    <location>
        <begin position="37"/>
        <end position="145"/>
    </location>
</feature>
<dbReference type="OrthoDB" id="9798888at2"/>
<organism evidence="2 3">
    <name type="scientific">Paragemmobacter aquarius</name>
    <dbReference type="NCBI Taxonomy" id="2169400"/>
    <lineage>
        <taxon>Bacteria</taxon>
        <taxon>Pseudomonadati</taxon>
        <taxon>Pseudomonadota</taxon>
        <taxon>Alphaproteobacteria</taxon>
        <taxon>Rhodobacterales</taxon>
        <taxon>Paracoccaceae</taxon>
        <taxon>Paragemmobacter</taxon>
    </lineage>
</organism>
<name>A0A2S0US94_9RHOB</name>
<geneLocation type="plasmid" evidence="2">
    <name>unnamed1</name>
</geneLocation>
<dbReference type="Pfam" id="PF00561">
    <property type="entry name" value="Abhydrolase_1"/>
    <property type="match status" value="1"/>
</dbReference>
<dbReference type="KEGG" id="geh:HYN69_19045"/>
<dbReference type="Proteomes" id="UP000244496">
    <property type="component" value="Plasmid unnamed1"/>
</dbReference>
<evidence type="ECO:0000313" key="3">
    <source>
        <dbReference type="Proteomes" id="UP000244496"/>
    </source>
</evidence>
<proteinExistence type="predicted"/>
<reference evidence="2 3" key="1">
    <citation type="submission" date="2018-04" db="EMBL/GenBank/DDBJ databases">
        <title>Genome sequencing of Gemmobacter.</title>
        <authorList>
            <person name="Yi H."/>
            <person name="Baek M.-G."/>
        </authorList>
    </citation>
    <scope>NUCLEOTIDE SEQUENCE [LARGE SCALE GENOMIC DNA]</scope>
    <source>
        <strain evidence="2 3">HYN0069</strain>
        <plasmid evidence="3">Plasmid unnamed1</plasmid>
    </source>
</reference>
<dbReference type="InterPro" id="IPR050266">
    <property type="entry name" value="AB_hydrolase_sf"/>
</dbReference>
<evidence type="ECO:0000259" key="1">
    <source>
        <dbReference type="Pfam" id="PF00561"/>
    </source>
</evidence>
<dbReference type="InterPro" id="IPR029058">
    <property type="entry name" value="AB_hydrolase_fold"/>
</dbReference>
<dbReference type="GO" id="GO:0016787">
    <property type="term" value="F:hydrolase activity"/>
    <property type="evidence" value="ECO:0007669"/>
    <property type="project" value="UniProtKB-KW"/>
</dbReference>
<dbReference type="SUPFAM" id="SSF53474">
    <property type="entry name" value="alpha/beta-Hydrolases"/>
    <property type="match status" value="1"/>
</dbReference>
<evidence type="ECO:0000313" key="2">
    <source>
        <dbReference type="EMBL" id="AWB50681.1"/>
    </source>
</evidence>
<dbReference type="PANTHER" id="PTHR43798">
    <property type="entry name" value="MONOACYLGLYCEROL LIPASE"/>
    <property type="match status" value="1"/>
</dbReference>
<dbReference type="InterPro" id="IPR000073">
    <property type="entry name" value="AB_hydrolase_1"/>
</dbReference>
<gene>
    <name evidence="2" type="ORF">HYN69_19045</name>
</gene>
<dbReference type="EMBL" id="CP028919">
    <property type="protein sequence ID" value="AWB50681.1"/>
    <property type="molecule type" value="Genomic_DNA"/>
</dbReference>
<keyword evidence="2" id="KW-0378">Hydrolase</keyword>
<accession>A0A2S0US94</accession>
<dbReference type="Gene3D" id="3.40.50.1820">
    <property type="entry name" value="alpha/beta hydrolase"/>
    <property type="match status" value="1"/>
</dbReference>